<dbReference type="GO" id="GO:0006040">
    <property type="term" value="P:amino sugar metabolic process"/>
    <property type="evidence" value="ECO:0007669"/>
    <property type="project" value="InterPro"/>
</dbReference>
<dbReference type="AlphaFoldDB" id="A0A2W2BDS1"/>
<gene>
    <name evidence="1" type="ORF">DN068_02185</name>
</gene>
<dbReference type="Pfam" id="PF03702">
    <property type="entry name" value="AnmK"/>
    <property type="match status" value="1"/>
</dbReference>
<dbReference type="InterPro" id="IPR005338">
    <property type="entry name" value="Anhydro_N_Ac-Mur_kinase"/>
</dbReference>
<keyword evidence="2" id="KW-1185">Reference proteome</keyword>
<evidence type="ECO:0000313" key="1">
    <source>
        <dbReference type="EMBL" id="PZF74409.1"/>
    </source>
</evidence>
<dbReference type="InterPro" id="IPR043129">
    <property type="entry name" value="ATPase_NBD"/>
</dbReference>
<dbReference type="PANTHER" id="PTHR30605:SF0">
    <property type="entry name" value="ANHYDRO-N-ACETYLMURAMIC ACID KINASE"/>
    <property type="match status" value="1"/>
</dbReference>
<proteinExistence type="predicted"/>
<sequence>MIYKVIGLMSGSSLDGLDIVYTHLEEVRGQWSFEIKNVACLPYSTDWNNHLRGALKLNIADFLKLHTRYGHYLGEQVNTFITENALDHKVDFIASHGHTIFHQPKEKTTFQLGDGAAIAAVTDLPVISDLRALDVALGGQGAPIVPVGDKLLFAGYDYLLNIGGIANLTVKNGEELMAFDVCPANQVLNALAQRLGKDFDEYGNLAASGSLLMDVIGDLNEQPYYKQTGPKSLSNEMAMELVFPSLMESGHSTEDMLHTMVQHIADQVAAAVAQNRVATSPAKMLVTGGGAFNPFLVHKIQEALGEHVNVIVPDENVIKFKEAVVMALIGTLRWREENNVYSSVTGASRDSIGGALWMGHSY</sequence>
<accession>A0A2W2BDS1</accession>
<dbReference type="GO" id="GO:0016773">
    <property type="term" value="F:phosphotransferase activity, alcohol group as acceptor"/>
    <property type="evidence" value="ECO:0007669"/>
    <property type="project" value="InterPro"/>
</dbReference>
<dbReference type="PANTHER" id="PTHR30605">
    <property type="entry name" value="ANHYDRO-N-ACETYLMURAMIC ACID KINASE"/>
    <property type="match status" value="1"/>
</dbReference>
<dbReference type="NCBIfam" id="NF007144">
    <property type="entry name" value="PRK09585.2-3"/>
    <property type="match status" value="1"/>
</dbReference>
<evidence type="ECO:0000313" key="2">
    <source>
        <dbReference type="Proteomes" id="UP000248745"/>
    </source>
</evidence>
<dbReference type="GO" id="GO:0009254">
    <property type="term" value="P:peptidoglycan turnover"/>
    <property type="evidence" value="ECO:0007669"/>
    <property type="project" value="InterPro"/>
</dbReference>
<dbReference type="GO" id="GO:0005524">
    <property type="term" value="F:ATP binding"/>
    <property type="evidence" value="ECO:0007669"/>
    <property type="project" value="InterPro"/>
</dbReference>
<protein>
    <submittedName>
        <fullName evidence="1">Anhydro-N-acetylmuramic acid kinase</fullName>
    </submittedName>
</protein>
<dbReference type="OrthoDB" id="9763949at2"/>
<keyword evidence="1" id="KW-0808">Transferase</keyword>
<comment type="caution">
    <text evidence="1">The sequence shown here is derived from an EMBL/GenBank/DDBJ whole genome shotgun (WGS) entry which is preliminary data.</text>
</comment>
<reference evidence="1 2" key="1">
    <citation type="submission" date="2018-06" db="EMBL/GenBank/DDBJ databases">
        <title>Mucibacter soli gen. nov., sp. nov., a new member of the family Chitinophagaceae producing mucin.</title>
        <authorList>
            <person name="Kim M.-K."/>
            <person name="Park S."/>
            <person name="Kim T.-S."/>
            <person name="Joung Y."/>
            <person name="Han J.-H."/>
            <person name="Kim S.B."/>
        </authorList>
    </citation>
    <scope>NUCLEOTIDE SEQUENCE [LARGE SCALE GENOMIC DNA]</scope>
    <source>
        <strain evidence="1 2">R1-15</strain>
    </source>
</reference>
<dbReference type="RefSeq" id="WP_110997247.1">
    <property type="nucleotide sequence ID" value="NZ_QKTW01000003.1"/>
</dbReference>
<dbReference type="Proteomes" id="UP000248745">
    <property type="component" value="Unassembled WGS sequence"/>
</dbReference>
<organism evidence="1 2">
    <name type="scientific">Taibaiella soli</name>
    <dbReference type="NCBI Taxonomy" id="1649169"/>
    <lineage>
        <taxon>Bacteria</taxon>
        <taxon>Pseudomonadati</taxon>
        <taxon>Bacteroidota</taxon>
        <taxon>Chitinophagia</taxon>
        <taxon>Chitinophagales</taxon>
        <taxon>Chitinophagaceae</taxon>
        <taxon>Taibaiella</taxon>
    </lineage>
</organism>
<dbReference type="EMBL" id="QKTW01000003">
    <property type="protein sequence ID" value="PZF74409.1"/>
    <property type="molecule type" value="Genomic_DNA"/>
</dbReference>
<name>A0A2W2BDS1_9BACT</name>
<dbReference type="GO" id="GO:0016301">
    <property type="term" value="F:kinase activity"/>
    <property type="evidence" value="ECO:0007669"/>
    <property type="project" value="UniProtKB-KW"/>
</dbReference>
<dbReference type="Gene3D" id="3.30.420.40">
    <property type="match status" value="2"/>
</dbReference>
<keyword evidence="1" id="KW-0418">Kinase</keyword>
<dbReference type="SUPFAM" id="SSF53067">
    <property type="entry name" value="Actin-like ATPase domain"/>
    <property type="match status" value="1"/>
</dbReference>